<dbReference type="EMBL" id="JBHSAT010000023">
    <property type="protein sequence ID" value="MFC3878379.1"/>
    <property type="molecule type" value="Genomic_DNA"/>
</dbReference>
<dbReference type="RefSeq" id="WP_386102617.1">
    <property type="nucleotide sequence ID" value="NZ_JBHSAT010000023.1"/>
</dbReference>
<accession>A0ABV8ALY1</accession>
<protein>
    <submittedName>
        <fullName evidence="1">Uncharacterized protein</fullName>
    </submittedName>
</protein>
<organism evidence="1 2">
    <name type="scientific">Winogradskyella maritima</name>
    <dbReference type="NCBI Taxonomy" id="1517766"/>
    <lineage>
        <taxon>Bacteria</taxon>
        <taxon>Pseudomonadati</taxon>
        <taxon>Bacteroidota</taxon>
        <taxon>Flavobacteriia</taxon>
        <taxon>Flavobacteriales</taxon>
        <taxon>Flavobacteriaceae</taxon>
        <taxon>Winogradskyella</taxon>
    </lineage>
</organism>
<name>A0ABV8ALY1_9FLAO</name>
<keyword evidence="2" id="KW-1185">Reference proteome</keyword>
<reference evidence="2" key="1">
    <citation type="journal article" date="2019" name="Int. J. Syst. Evol. Microbiol.">
        <title>The Global Catalogue of Microorganisms (GCM) 10K type strain sequencing project: providing services to taxonomists for standard genome sequencing and annotation.</title>
        <authorList>
            <consortium name="The Broad Institute Genomics Platform"/>
            <consortium name="The Broad Institute Genome Sequencing Center for Infectious Disease"/>
            <person name="Wu L."/>
            <person name="Ma J."/>
        </authorList>
    </citation>
    <scope>NUCLEOTIDE SEQUENCE [LARGE SCALE GENOMIC DNA]</scope>
    <source>
        <strain evidence="2">CECT 8979</strain>
    </source>
</reference>
<proteinExistence type="predicted"/>
<comment type="caution">
    <text evidence="1">The sequence shown here is derived from an EMBL/GenBank/DDBJ whole genome shotgun (WGS) entry which is preliminary data.</text>
</comment>
<gene>
    <name evidence="1" type="ORF">ACFOSX_14155</name>
</gene>
<sequence>MKLKWHLGLLIALLLVVGIHQNESQSPNQQIIVSVSETQDASDAIALVTKQLGAVGITELSISKSDSGQLTIAYYSQANVSSIEAVLGQSDILELSTSERQSDESNTERFSVNVSQIYAQQVPAGSLDGVQVVEYKPGFEGHKIYDLDNEFSSNVVSFSGFQTASNLNNAYSNHEYVDDKSYQIPETRAGPSIA</sequence>
<evidence type="ECO:0000313" key="2">
    <source>
        <dbReference type="Proteomes" id="UP001595812"/>
    </source>
</evidence>
<evidence type="ECO:0000313" key="1">
    <source>
        <dbReference type="EMBL" id="MFC3878379.1"/>
    </source>
</evidence>
<dbReference type="Proteomes" id="UP001595812">
    <property type="component" value="Unassembled WGS sequence"/>
</dbReference>